<proteinExistence type="predicted"/>
<evidence type="ECO:0000313" key="2">
    <source>
        <dbReference type="Proteomes" id="UP000220133"/>
    </source>
</evidence>
<dbReference type="KEGG" id="cbae:COR50_17295"/>
<dbReference type="RefSeq" id="WP_098195150.1">
    <property type="nucleotide sequence ID" value="NZ_CP023777.1"/>
</dbReference>
<name>A0A291QXX0_9BACT</name>
<accession>A0A291QXX0</accession>
<reference evidence="1 2" key="1">
    <citation type="submission" date="2017-10" db="EMBL/GenBank/DDBJ databases">
        <title>Paenichitinophaga pekingensis gen. nov., sp. nov., isolated from activated sludge.</title>
        <authorList>
            <person name="Jin D."/>
            <person name="Kong X."/>
            <person name="Deng Y."/>
            <person name="Bai Z."/>
        </authorList>
    </citation>
    <scope>NUCLEOTIDE SEQUENCE [LARGE SCALE GENOMIC DNA]</scope>
    <source>
        <strain evidence="1 2">13</strain>
    </source>
</reference>
<keyword evidence="2" id="KW-1185">Reference proteome</keyword>
<gene>
    <name evidence="1" type="ORF">COR50_17295</name>
</gene>
<organism evidence="1 2">
    <name type="scientific">Chitinophaga caeni</name>
    <dbReference type="NCBI Taxonomy" id="2029983"/>
    <lineage>
        <taxon>Bacteria</taxon>
        <taxon>Pseudomonadati</taxon>
        <taxon>Bacteroidota</taxon>
        <taxon>Chitinophagia</taxon>
        <taxon>Chitinophagales</taxon>
        <taxon>Chitinophagaceae</taxon>
        <taxon>Chitinophaga</taxon>
    </lineage>
</organism>
<protein>
    <submittedName>
        <fullName evidence="1">Uncharacterized protein</fullName>
    </submittedName>
</protein>
<dbReference type="EMBL" id="CP023777">
    <property type="protein sequence ID" value="ATL48777.1"/>
    <property type="molecule type" value="Genomic_DNA"/>
</dbReference>
<dbReference type="OrthoDB" id="1452052at2"/>
<sequence>MLPSCLQEKPQYGKDALKLDHFQFDLDLDHFFKDESIFVGTNDEGFTLSSEEVRFENDSALRGFIQYSSRTRSVSRPLAQYAGVPFEDLGLVTDWNDEKIWMACGSSRYKSSQEIMKILQQLKKEYNKTPELYKGGFSSNKTLYFIFNEAGKEVQFGVNLPNTNFIKWPEKSYWSGDDDKDEASDKALLLTDDIEKSVEQLLNEQAENTCYLFITTAPVAKAMQKQSGRSGFLVDYCRKNDR</sequence>
<dbReference type="Proteomes" id="UP000220133">
    <property type="component" value="Chromosome"/>
</dbReference>
<dbReference type="AlphaFoldDB" id="A0A291QXX0"/>
<evidence type="ECO:0000313" key="1">
    <source>
        <dbReference type="EMBL" id="ATL48777.1"/>
    </source>
</evidence>